<dbReference type="PANTHER" id="PTHR42860">
    <property type="entry name" value="VITAMIN B12-BINDING PROTEIN"/>
    <property type="match status" value="1"/>
</dbReference>
<name>A0AAW8B3K4_9GAMM</name>
<protein>
    <submittedName>
        <fullName evidence="2">Cobalamin-binding protein</fullName>
    </submittedName>
</protein>
<dbReference type="InterPro" id="IPR051030">
    <property type="entry name" value="Vitamin_B12-ABC_binding"/>
</dbReference>
<dbReference type="PROSITE" id="PS50983">
    <property type="entry name" value="FE_B12_PBP"/>
    <property type="match status" value="1"/>
</dbReference>
<dbReference type="Gene3D" id="3.40.50.1980">
    <property type="entry name" value="Nitrogenase molybdenum iron protein domain"/>
    <property type="match status" value="2"/>
</dbReference>
<dbReference type="EMBL" id="JAUUUU010000001">
    <property type="protein sequence ID" value="MDP1520129.1"/>
    <property type="molecule type" value="Genomic_DNA"/>
</dbReference>
<feature type="domain" description="Fe/B12 periplasmic-binding" evidence="1">
    <location>
        <begin position="2"/>
        <end position="291"/>
    </location>
</feature>
<reference evidence="2" key="1">
    <citation type="journal article" date="2010" name="Int. J. Syst. Evol. Microbiol.">
        <title>Porticoccus litoralis gen. nov., sp. nov., a gammaproteobacterium isolated from the Yellow Sea.</title>
        <authorList>
            <person name="Oh H.M."/>
            <person name="Kim H."/>
            <person name="Kim K.M."/>
            <person name="Min G.S."/>
            <person name="Cho J.C."/>
        </authorList>
    </citation>
    <scope>NUCLEOTIDE SEQUENCE</scope>
    <source>
        <strain evidence="2">DSM 25064</strain>
    </source>
</reference>
<dbReference type="AlphaFoldDB" id="A0AAW8B3K4"/>
<dbReference type="Pfam" id="PF01497">
    <property type="entry name" value="Peripla_BP_2"/>
    <property type="match status" value="1"/>
</dbReference>
<evidence type="ECO:0000313" key="2">
    <source>
        <dbReference type="EMBL" id="MDP1520129.1"/>
    </source>
</evidence>
<accession>A0AAW8B3K4</accession>
<dbReference type="Proteomes" id="UP001178354">
    <property type="component" value="Unassembled WGS sequence"/>
</dbReference>
<keyword evidence="3" id="KW-1185">Reference proteome</keyword>
<reference evidence="2" key="2">
    <citation type="submission" date="2023-08" db="EMBL/GenBank/DDBJ databases">
        <authorList>
            <person name="Luo J."/>
        </authorList>
    </citation>
    <scope>NUCLEOTIDE SEQUENCE</scope>
    <source>
        <strain evidence="2">DSM 25064</strain>
    </source>
</reference>
<comment type="caution">
    <text evidence="2">The sequence shown here is derived from an EMBL/GenBank/DDBJ whole genome shotgun (WGS) entry which is preliminary data.</text>
</comment>
<evidence type="ECO:0000259" key="1">
    <source>
        <dbReference type="PROSITE" id="PS50983"/>
    </source>
</evidence>
<evidence type="ECO:0000313" key="3">
    <source>
        <dbReference type="Proteomes" id="UP001178354"/>
    </source>
</evidence>
<sequence>MRIVSLLPSATEIICGLGLRDSLVGVTHECDYPADVLGLPVVTMSRIPKGLSSAEIDAMVNSQLETDSALYSLKTDVLDALAPDLIVTQALCDVCAVSADEVNAITCQLPGEVEVVNLEPTCLNDVLDTVLLVGNAASCTEVAHQYHAGLKRRVEAVAARSATIAKENRPRVAILEWIDPLFDSGHWYPELIQLAGGTPCFGDRHGPSRRRNWSDLLAAAPEVLLVALCGFNLHRTVQDLPLLTNQPDYVMLPAAQTGQVYAVDGNRYFSRPGPGLVDSLEILANLLHPNTHPLPGGLAPAMCVSNEEWS</sequence>
<organism evidence="2 3">
    <name type="scientific">Porticoccus litoralis</name>
    <dbReference type="NCBI Taxonomy" id="434086"/>
    <lineage>
        <taxon>Bacteria</taxon>
        <taxon>Pseudomonadati</taxon>
        <taxon>Pseudomonadota</taxon>
        <taxon>Gammaproteobacteria</taxon>
        <taxon>Cellvibrionales</taxon>
        <taxon>Porticoccaceae</taxon>
        <taxon>Porticoccus</taxon>
    </lineage>
</organism>
<gene>
    <name evidence="2" type="ORF">Q8A57_04020</name>
</gene>
<dbReference type="CDD" id="cd01144">
    <property type="entry name" value="BtuF"/>
    <property type="match status" value="1"/>
</dbReference>
<dbReference type="InterPro" id="IPR002491">
    <property type="entry name" value="ABC_transptr_periplasmic_BD"/>
</dbReference>
<dbReference type="PANTHER" id="PTHR42860:SF1">
    <property type="entry name" value="VITAMIN B12-BINDING PROTEIN"/>
    <property type="match status" value="1"/>
</dbReference>
<proteinExistence type="predicted"/>
<dbReference type="SUPFAM" id="SSF53807">
    <property type="entry name" value="Helical backbone' metal receptor"/>
    <property type="match status" value="1"/>
</dbReference>
<dbReference type="RefSeq" id="WP_305169646.1">
    <property type="nucleotide sequence ID" value="NZ_JAUUUU010000001.1"/>
</dbReference>